<gene>
    <name evidence="2" type="ORF">DFH08DRAFT_1075461</name>
</gene>
<dbReference type="GO" id="GO:0031047">
    <property type="term" value="P:regulatory ncRNA-mediated gene silencing"/>
    <property type="evidence" value="ECO:0007669"/>
    <property type="project" value="InterPro"/>
</dbReference>
<dbReference type="InterPro" id="IPR018606">
    <property type="entry name" value="Arb1"/>
</dbReference>
<keyword evidence="3" id="KW-1185">Reference proteome</keyword>
<protein>
    <submittedName>
        <fullName evidence="2">Uncharacterized protein</fullName>
    </submittedName>
</protein>
<proteinExistence type="predicted"/>
<reference evidence="2" key="1">
    <citation type="submission" date="2023-03" db="EMBL/GenBank/DDBJ databases">
        <title>Massive genome expansion in bonnet fungi (Mycena s.s.) driven by repeated elements and novel gene families across ecological guilds.</title>
        <authorList>
            <consortium name="Lawrence Berkeley National Laboratory"/>
            <person name="Harder C.B."/>
            <person name="Miyauchi S."/>
            <person name="Viragh M."/>
            <person name="Kuo A."/>
            <person name="Thoen E."/>
            <person name="Andreopoulos B."/>
            <person name="Lu D."/>
            <person name="Skrede I."/>
            <person name="Drula E."/>
            <person name="Henrissat B."/>
            <person name="Morin E."/>
            <person name="Kohler A."/>
            <person name="Barry K."/>
            <person name="LaButti K."/>
            <person name="Morin E."/>
            <person name="Salamov A."/>
            <person name="Lipzen A."/>
            <person name="Mereny Z."/>
            <person name="Hegedus B."/>
            <person name="Baldrian P."/>
            <person name="Stursova M."/>
            <person name="Weitz H."/>
            <person name="Taylor A."/>
            <person name="Grigoriev I.V."/>
            <person name="Nagy L.G."/>
            <person name="Martin F."/>
            <person name="Kauserud H."/>
        </authorList>
    </citation>
    <scope>NUCLEOTIDE SEQUENCE</scope>
    <source>
        <strain evidence="2">CBHHK002</strain>
    </source>
</reference>
<name>A0AAD7F0P3_9AGAR</name>
<evidence type="ECO:0000313" key="3">
    <source>
        <dbReference type="Proteomes" id="UP001218218"/>
    </source>
</evidence>
<dbReference type="GO" id="GO:0033167">
    <property type="term" value="C:ARC complex"/>
    <property type="evidence" value="ECO:0007669"/>
    <property type="project" value="InterPro"/>
</dbReference>
<feature type="region of interest" description="Disordered" evidence="1">
    <location>
        <begin position="156"/>
        <end position="181"/>
    </location>
</feature>
<dbReference type="Pfam" id="PF09692">
    <property type="entry name" value="Arb1"/>
    <property type="match status" value="1"/>
</dbReference>
<evidence type="ECO:0000313" key="2">
    <source>
        <dbReference type="EMBL" id="KAJ7358331.1"/>
    </source>
</evidence>
<evidence type="ECO:0000256" key="1">
    <source>
        <dbReference type="SAM" id="MobiDB-lite"/>
    </source>
</evidence>
<dbReference type="EMBL" id="JARIHO010000007">
    <property type="protein sequence ID" value="KAJ7358331.1"/>
    <property type="molecule type" value="Genomic_DNA"/>
</dbReference>
<sequence>MSMAVRQYRFPPFPPAPEGVKIVPFKAFTEYGTRVVGADEVERDGLGIPTIALPKKKEKNDKTVVVKNGPSVRMDWWEDWKTTGPLRGPYDPKLNRDDRFYRAATEFAKHYSIHKYQHLQVLWDTFRLFVGLNLLTGSHSAPDADENLLDDDEIDFPVGAQAPEDDAGPVSVPQPDTSEPPTEDKIAAFLNNPEESMKVFFSSYMHERGQMWAPNKLVSAPRLMRFFVDFLLLNKVLPENAQGLEDAHRAIDLAAKELPLRQEIADALPDAFSVACQAHWGSKADSFVFSDPADSDCGVDEPKAKRTKITHSADEDDHATVVEKDSTDAQDVQHEISAPQNDGGWGSGGWGSGGWGDGGWGTNPTKSEAGFTLIADTQDADMTEAATDGGWGAGSGWGASVWGTSGTIAKAPPVQVVPAKLEIAPRPTLVTLLGPTALPLTHAPGIVERSLRRIKSVSAPPGDVPLGDDGAATVERGLEARMHRMVLEPWAGPDVAADAPYILRSSNGAVAPALAASPEQPKPHNLLKDEITVLVEPGVAGVLCEGMGLCGTWVQLARVQDQDGGELNVPGVKDNLTEAQAARRGLRYWYIDGLFMIVPSYWAV</sequence>
<accession>A0AAD7F0P3</accession>
<dbReference type="AlphaFoldDB" id="A0AAD7F0P3"/>
<dbReference type="Proteomes" id="UP001218218">
    <property type="component" value="Unassembled WGS sequence"/>
</dbReference>
<organism evidence="2 3">
    <name type="scientific">Mycena albidolilacea</name>
    <dbReference type="NCBI Taxonomy" id="1033008"/>
    <lineage>
        <taxon>Eukaryota</taxon>
        <taxon>Fungi</taxon>
        <taxon>Dikarya</taxon>
        <taxon>Basidiomycota</taxon>
        <taxon>Agaricomycotina</taxon>
        <taxon>Agaricomycetes</taxon>
        <taxon>Agaricomycetidae</taxon>
        <taxon>Agaricales</taxon>
        <taxon>Marasmiineae</taxon>
        <taxon>Mycenaceae</taxon>
        <taxon>Mycena</taxon>
    </lineage>
</organism>
<comment type="caution">
    <text evidence="2">The sequence shown here is derived from an EMBL/GenBank/DDBJ whole genome shotgun (WGS) entry which is preliminary data.</text>
</comment>